<evidence type="ECO:0000256" key="3">
    <source>
        <dbReference type="ARBA" id="ARBA00022741"/>
    </source>
</evidence>
<dbReference type="Proteomes" id="UP001139485">
    <property type="component" value="Unassembled WGS sequence"/>
</dbReference>
<proteinExistence type="inferred from homology"/>
<dbReference type="PROSITE" id="PS00211">
    <property type="entry name" value="ABC_TRANSPORTER_1"/>
    <property type="match status" value="1"/>
</dbReference>
<sequence length="258" mass="27520">MSGVHLAVEGAVKRYGRATALAGVDLIVHPGDRLGLVGESGSGKSTLGRLLLGLEHPEEGSVLVDGRELRSVLSTRSGRLGYRRRVQLVAQDTSSTFDPRHSVGDSIMVPARLLGGHDTAGARAAMEQVATELEIPLALLDRRPDQLSGGQRQRMAIARALVVRPELVVADEVVSALDVSVQGTVLNLLKRYCREHGAGLVFISHGLPATAFITERLVVLYHGVVAETGPTDQVLEHPQDPYTRSLVAAYAFSDADAV</sequence>
<evidence type="ECO:0000313" key="6">
    <source>
        <dbReference type="EMBL" id="MCM0620143.1"/>
    </source>
</evidence>
<dbReference type="Pfam" id="PF00005">
    <property type="entry name" value="ABC_tran"/>
    <property type="match status" value="1"/>
</dbReference>
<evidence type="ECO:0000313" key="7">
    <source>
        <dbReference type="Proteomes" id="UP001139485"/>
    </source>
</evidence>
<evidence type="ECO:0000256" key="4">
    <source>
        <dbReference type="ARBA" id="ARBA00022840"/>
    </source>
</evidence>
<keyword evidence="4 6" id="KW-0067">ATP-binding</keyword>
<dbReference type="AlphaFoldDB" id="A0A9X2D6A1"/>
<evidence type="ECO:0000256" key="2">
    <source>
        <dbReference type="ARBA" id="ARBA00022448"/>
    </source>
</evidence>
<dbReference type="InterPro" id="IPR003439">
    <property type="entry name" value="ABC_transporter-like_ATP-bd"/>
</dbReference>
<dbReference type="SMART" id="SM00382">
    <property type="entry name" value="AAA"/>
    <property type="match status" value="1"/>
</dbReference>
<dbReference type="GO" id="GO:0005524">
    <property type="term" value="F:ATP binding"/>
    <property type="evidence" value="ECO:0007669"/>
    <property type="project" value="UniProtKB-KW"/>
</dbReference>
<protein>
    <submittedName>
        <fullName evidence="6">ATP-binding cassette domain-containing protein</fullName>
    </submittedName>
</protein>
<dbReference type="PANTHER" id="PTHR43776:SF7">
    <property type="entry name" value="D,D-DIPEPTIDE TRANSPORT ATP-BINDING PROTEIN DDPF-RELATED"/>
    <property type="match status" value="1"/>
</dbReference>
<gene>
    <name evidence="6" type="ORF">M8330_07520</name>
</gene>
<name>A0A9X2D6A1_9ACTN</name>
<dbReference type="InterPro" id="IPR050319">
    <property type="entry name" value="ABC_transp_ATP-bind"/>
</dbReference>
<keyword evidence="3" id="KW-0547">Nucleotide-binding</keyword>
<comment type="caution">
    <text evidence="6">The sequence shown here is derived from an EMBL/GenBank/DDBJ whole genome shotgun (WGS) entry which is preliminary data.</text>
</comment>
<dbReference type="InterPro" id="IPR027417">
    <property type="entry name" value="P-loop_NTPase"/>
</dbReference>
<organism evidence="6 7">
    <name type="scientific">Nocardioides bruguierae</name>
    <dbReference type="NCBI Taxonomy" id="2945102"/>
    <lineage>
        <taxon>Bacteria</taxon>
        <taxon>Bacillati</taxon>
        <taxon>Actinomycetota</taxon>
        <taxon>Actinomycetes</taxon>
        <taxon>Propionibacteriales</taxon>
        <taxon>Nocardioidaceae</taxon>
        <taxon>Nocardioides</taxon>
    </lineage>
</organism>
<dbReference type="Gene3D" id="3.40.50.300">
    <property type="entry name" value="P-loop containing nucleotide triphosphate hydrolases"/>
    <property type="match status" value="1"/>
</dbReference>
<dbReference type="GO" id="GO:0055085">
    <property type="term" value="P:transmembrane transport"/>
    <property type="evidence" value="ECO:0007669"/>
    <property type="project" value="UniProtKB-ARBA"/>
</dbReference>
<dbReference type="SUPFAM" id="SSF52540">
    <property type="entry name" value="P-loop containing nucleoside triphosphate hydrolases"/>
    <property type="match status" value="1"/>
</dbReference>
<evidence type="ECO:0000259" key="5">
    <source>
        <dbReference type="PROSITE" id="PS50893"/>
    </source>
</evidence>
<evidence type="ECO:0000256" key="1">
    <source>
        <dbReference type="ARBA" id="ARBA00005417"/>
    </source>
</evidence>
<feature type="domain" description="ABC transporter" evidence="5">
    <location>
        <begin position="6"/>
        <end position="247"/>
    </location>
</feature>
<dbReference type="CDD" id="cd03257">
    <property type="entry name" value="ABC_NikE_OppD_transporters"/>
    <property type="match status" value="1"/>
</dbReference>
<reference evidence="6" key="1">
    <citation type="submission" date="2022-05" db="EMBL/GenBank/DDBJ databases">
        <authorList>
            <person name="Tuo L."/>
        </authorList>
    </citation>
    <scope>NUCLEOTIDE SEQUENCE</scope>
    <source>
        <strain evidence="6">BSK12Z-4</strain>
    </source>
</reference>
<dbReference type="PROSITE" id="PS50893">
    <property type="entry name" value="ABC_TRANSPORTER_2"/>
    <property type="match status" value="1"/>
</dbReference>
<dbReference type="GO" id="GO:0016887">
    <property type="term" value="F:ATP hydrolysis activity"/>
    <property type="evidence" value="ECO:0007669"/>
    <property type="project" value="InterPro"/>
</dbReference>
<dbReference type="EMBL" id="JAMOIL010000008">
    <property type="protein sequence ID" value="MCM0620143.1"/>
    <property type="molecule type" value="Genomic_DNA"/>
</dbReference>
<dbReference type="RefSeq" id="WP_250826819.1">
    <property type="nucleotide sequence ID" value="NZ_JAMOIL010000008.1"/>
</dbReference>
<keyword evidence="2" id="KW-0813">Transport</keyword>
<dbReference type="PANTHER" id="PTHR43776">
    <property type="entry name" value="TRANSPORT ATP-BINDING PROTEIN"/>
    <property type="match status" value="1"/>
</dbReference>
<dbReference type="InterPro" id="IPR017871">
    <property type="entry name" value="ABC_transporter-like_CS"/>
</dbReference>
<keyword evidence="7" id="KW-1185">Reference proteome</keyword>
<dbReference type="InterPro" id="IPR003593">
    <property type="entry name" value="AAA+_ATPase"/>
</dbReference>
<comment type="similarity">
    <text evidence="1">Belongs to the ABC transporter superfamily.</text>
</comment>
<accession>A0A9X2D6A1</accession>